<dbReference type="EMBL" id="BGZK01002079">
    <property type="protein sequence ID" value="GBP90379.1"/>
    <property type="molecule type" value="Genomic_DNA"/>
</dbReference>
<dbReference type="Proteomes" id="UP000299102">
    <property type="component" value="Unassembled WGS sequence"/>
</dbReference>
<organism evidence="1 2">
    <name type="scientific">Eumeta variegata</name>
    <name type="common">Bagworm moth</name>
    <name type="synonym">Eumeta japonica</name>
    <dbReference type="NCBI Taxonomy" id="151549"/>
    <lineage>
        <taxon>Eukaryota</taxon>
        <taxon>Metazoa</taxon>
        <taxon>Ecdysozoa</taxon>
        <taxon>Arthropoda</taxon>
        <taxon>Hexapoda</taxon>
        <taxon>Insecta</taxon>
        <taxon>Pterygota</taxon>
        <taxon>Neoptera</taxon>
        <taxon>Endopterygota</taxon>
        <taxon>Lepidoptera</taxon>
        <taxon>Glossata</taxon>
        <taxon>Ditrysia</taxon>
        <taxon>Tineoidea</taxon>
        <taxon>Psychidae</taxon>
        <taxon>Oiketicinae</taxon>
        <taxon>Eumeta</taxon>
    </lineage>
</organism>
<dbReference type="AlphaFoldDB" id="A0A4C1ZTL4"/>
<gene>
    <name evidence="1" type="ORF">EVAR_67460_1</name>
</gene>
<name>A0A4C1ZTL4_EUMVA</name>
<comment type="caution">
    <text evidence="1">The sequence shown here is derived from an EMBL/GenBank/DDBJ whole genome shotgun (WGS) entry which is preliminary data.</text>
</comment>
<sequence length="114" mass="12585">MCVQSNAEKKKPVGYPFSNKANLILAFQQASCFRFAESPISITVSALRLFDCSSSLEAAKITRVSYARLRSGCVDPARALSDRRNKVAIREVLRSERSQSRVSVCATARRDVNG</sequence>
<evidence type="ECO:0000313" key="2">
    <source>
        <dbReference type="Proteomes" id="UP000299102"/>
    </source>
</evidence>
<reference evidence="1 2" key="1">
    <citation type="journal article" date="2019" name="Commun. Biol.">
        <title>The bagworm genome reveals a unique fibroin gene that provides high tensile strength.</title>
        <authorList>
            <person name="Kono N."/>
            <person name="Nakamura H."/>
            <person name="Ohtoshi R."/>
            <person name="Tomita M."/>
            <person name="Numata K."/>
            <person name="Arakawa K."/>
        </authorList>
    </citation>
    <scope>NUCLEOTIDE SEQUENCE [LARGE SCALE GENOMIC DNA]</scope>
</reference>
<keyword evidence="2" id="KW-1185">Reference proteome</keyword>
<accession>A0A4C1ZTL4</accession>
<evidence type="ECO:0000313" key="1">
    <source>
        <dbReference type="EMBL" id="GBP90379.1"/>
    </source>
</evidence>
<protein>
    <submittedName>
        <fullName evidence="1">Uncharacterized protein</fullName>
    </submittedName>
</protein>
<proteinExistence type="predicted"/>